<accession>A0A9D4CRH8</accession>
<reference evidence="1" key="1">
    <citation type="journal article" date="2019" name="bioRxiv">
        <title>The Genome of the Zebra Mussel, Dreissena polymorpha: A Resource for Invasive Species Research.</title>
        <authorList>
            <person name="McCartney M.A."/>
            <person name="Auch B."/>
            <person name="Kono T."/>
            <person name="Mallez S."/>
            <person name="Zhang Y."/>
            <person name="Obille A."/>
            <person name="Becker A."/>
            <person name="Abrahante J.E."/>
            <person name="Garbe J."/>
            <person name="Badalamenti J.P."/>
            <person name="Herman A."/>
            <person name="Mangelson H."/>
            <person name="Liachko I."/>
            <person name="Sullivan S."/>
            <person name="Sone E.D."/>
            <person name="Koren S."/>
            <person name="Silverstein K.A.T."/>
            <person name="Beckman K.B."/>
            <person name="Gohl D.M."/>
        </authorList>
    </citation>
    <scope>NUCLEOTIDE SEQUENCE</scope>
    <source>
        <strain evidence="1">Duluth1</strain>
        <tissue evidence="1">Whole animal</tissue>
    </source>
</reference>
<keyword evidence="2" id="KW-1185">Reference proteome</keyword>
<name>A0A9D4CRH8_DREPO</name>
<sequence>MWWLSEIYSCRGTVGWIIREVNNVVPLAQVAIQVLKNNDTPGLENTDRAVPVQDRNILFKEQQCAEEDFRFIRT</sequence>
<dbReference type="Proteomes" id="UP000828390">
    <property type="component" value="Unassembled WGS sequence"/>
</dbReference>
<comment type="caution">
    <text evidence="1">The sequence shown here is derived from an EMBL/GenBank/DDBJ whole genome shotgun (WGS) entry which is preliminary data.</text>
</comment>
<evidence type="ECO:0000313" key="2">
    <source>
        <dbReference type="Proteomes" id="UP000828390"/>
    </source>
</evidence>
<proteinExistence type="predicted"/>
<dbReference type="AlphaFoldDB" id="A0A9D4CRH8"/>
<gene>
    <name evidence="1" type="ORF">DPMN_055865</name>
</gene>
<organism evidence="1 2">
    <name type="scientific">Dreissena polymorpha</name>
    <name type="common">Zebra mussel</name>
    <name type="synonym">Mytilus polymorpha</name>
    <dbReference type="NCBI Taxonomy" id="45954"/>
    <lineage>
        <taxon>Eukaryota</taxon>
        <taxon>Metazoa</taxon>
        <taxon>Spiralia</taxon>
        <taxon>Lophotrochozoa</taxon>
        <taxon>Mollusca</taxon>
        <taxon>Bivalvia</taxon>
        <taxon>Autobranchia</taxon>
        <taxon>Heteroconchia</taxon>
        <taxon>Euheterodonta</taxon>
        <taxon>Imparidentia</taxon>
        <taxon>Neoheterodontei</taxon>
        <taxon>Myida</taxon>
        <taxon>Dreissenoidea</taxon>
        <taxon>Dreissenidae</taxon>
        <taxon>Dreissena</taxon>
    </lineage>
</organism>
<dbReference type="EMBL" id="JAIWYP010000012">
    <property type="protein sequence ID" value="KAH3729887.1"/>
    <property type="molecule type" value="Genomic_DNA"/>
</dbReference>
<protein>
    <submittedName>
        <fullName evidence="1">Uncharacterized protein</fullName>
    </submittedName>
</protein>
<reference evidence="1" key="2">
    <citation type="submission" date="2020-11" db="EMBL/GenBank/DDBJ databases">
        <authorList>
            <person name="McCartney M.A."/>
            <person name="Auch B."/>
            <person name="Kono T."/>
            <person name="Mallez S."/>
            <person name="Becker A."/>
            <person name="Gohl D.M."/>
            <person name="Silverstein K.A.T."/>
            <person name="Koren S."/>
            <person name="Bechman K.B."/>
            <person name="Herman A."/>
            <person name="Abrahante J.E."/>
            <person name="Garbe J."/>
        </authorList>
    </citation>
    <scope>NUCLEOTIDE SEQUENCE</scope>
    <source>
        <strain evidence="1">Duluth1</strain>
        <tissue evidence="1">Whole animal</tissue>
    </source>
</reference>
<evidence type="ECO:0000313" key="1">
    <source>
        <dbReference type="EMBL" id="KAH3729887.1"/>
    </source>
</evidence>